<comment type="caution">
    <text evidence="1">The sequence shown here is derived from an EMBL/GenBank/DDBJ whole genome shotgun (WGS) entry which is preliminary data.</text>
</comment>
<dbReference type="Proteomes" id="UP000029868">
    <property type="component" value="Unassembled WGS sequence"/>
</dbReference>
<organism evidence="1 2">
    <name type="scientific">Colwellia psychrerythraea</name>
    <name type="common">Vibrio psychroerythus</name>
    <dbReference type="NCBI Taxonomy" id="28229"/>
    <lineage>
        <taxon>Bacteria</taxon>
        <taxon>Pseudomonadati</taxon>
        <taxon>Pseudomonadota</taxon>
        <taxon>Gammaproteobacteria</taxon>
        <taxon>Alteromonadales</taxon>
        <taxon>Colwelliaceae</taxon>
        <taxon>Colwellia</taxon>
    </lineage>
</organism>
<dbReference type="EMBL" id="JQEC01000044">
    <property type="protein sequence ID" value="KGJ90915.1"/>
    <property type="molecule type" value="Genomic_DNA"/>
</dbReference>
<dbReference type="PATRIC" id="fig|28229.3.peg.3241"/>
<evidence type="ECO:0000313" key="2">
    <source>
        <dbReference type="Proteomes" id="UP000029868"/>
    </source>
</evidence>
<dbReference type="AlphaFoldDB" id="A0A099KKW6"/>
<protein>
    <recommendedName>
        <fullName evidence="3">DAC domain-containing protein</fullName>
    </recommendedName>
</protein>
<gene>
    <name evidence="1" type="ORF">GAB14E_0579</name>
</gene>
<accession>A0A099KKW6</accession>
<reference evidence="1 2" key="1">
    <citation type="submission" date="2014-08" db="EMBL/GenBank/DDBJ databases">
        <title>Genomic and Phenotypic Diversity of Colwellia psychrerythraea strains from Disparate Marine Basins.</title>
        <authorList>
            <person name="Techtmann S.M."/>
            <person name="Stelling S.C."/>
            <person name="Utturkar S.M."/>
            <person name="Alshibli N."/>
            <person name="Harris A."/>
            <person name="Brown S.D."/>
            <person name="Hazen T.C."/>
        </authorList>
    </citation>
    <scope>NUCLEOTIDE SEQUENCE [LARGE SCALE GENOMIC DNA]</scope>
    <source>
        <strain evidence="1 2">GAB14E</strain>
    </source>
</reference>
<proteinExistence type="predicted"/>
<dbReference type="RefSeq" id="WP_197061229.1">
    <property type="nucleotide sequence ID" value="NZ_JQEC01000044.1"/>
</dbReference>
<sequence>MKFYKCLECNSVGDHNFSSYDDGEYGEALWTEYSETLDCDNCHNNETISGNIDDLREIIGIENWSKFIEVEKIQETKIDETKSLIEKSNTNNDLPLRETLGLHPNVESKLKEKFIFDSIIGAVPQWFESTEDEGKHSFTIGDSTFYFDSHRWLTPILHELRSHCEERMSQWISDLPLFLSSTARKDITQDITMFWLNRLNKNIDWYKFIAYAEELLFRTYENIPVSINLLISPIETGQADITESSVQKFIDPLATSMQTYLKVDSNAQFISYEQINWSQIEDTAGYKFNPEFLQPFASTLEDQQYSFHVTIKGDILIMSSFGLVASRRKGRWHIYDTSTLKNCIGDIAGDYRIGCNMFEVLLDLSYKRHGALIIYDPNHDVISNIVNKESILSNNPDIDLPRSMLAPSVTSISMGSQNMSQRKKRVLLELASMDGSVIFDDNEILSFGAMIQTHPSAGSHAGARTTAFESAYLYGGKPFKVSSDGDISLRFSKGSGQISFL</sequence>
<evidence type="ECO:0008006" key="3">
    <source>
        <dbReference type="Google" id="ProtNLM"/>
    </source>
</evidence>
<evidence type="ECO:0000313" key="1">
    <source>
        <dbReference type="EMBL" id="KGJ90915.1"/>
    </source>
</evidence>
<name>A0A099KKW6_COLPS</name>